<reference evidence="9" key="1">
    <citation type="journal article" date="2019" name="Int. J. Syst. Evol. Microbiol.">
        <title>The Global Catalogue of Microorganisms (GCM) 10K type strain sequencing project: providing services to taxonomists for standard genome sequencing and annotation.</title>
        <authorList>
            <consortium name="The Broad Institute Genomics Platform"/>
            <consortium name="The Broad Institute Genome Sequencing Center for Infectious Disease"/>
            <person name="Wu L."/>
            <person name="Ma J."/>
        </authorList>
    </citation>
    <scope>NUCLEOTIDE SEQUENCE [LARGE SCALE GENOMIC DNA]</scope>
    <source>
        <strain evidence="9">LMG 24813</strain>
    </source>
</reference>
<evidence type="ECO:0000256" key="2">
    <source>
        <dbReference type="ARBA" id="ARBA00012865"/>
    </source>
</evidence>
<dbReference type="InterPro" id="IPR001586">
    <property type="entry name" value="Beta-lactam_class-C_AS"/>
</dbReference>
<name>A0ABV8NXD3_9BURK</name>
<keyword evidence="6" id="KW-1133">Transmembrane helix</keyword>
<evidence type="ECO:0000313" key="8">
    <source>
        <dbReference type="EMBL" id="MFC4201604.1"/>
    </source>
</evidence>
<accession>A0ABV8NXD3</accession>
<dbReference type="Pfam" id="PF00144">
    <property type="entry name" value="Beta-lactamase"/>
    <property type="match status" value="1"/>
</dbReference>
<feature type="transmembrane region" description="Helical" evidence="6">
    <location>
        <begin position="26"/>
        <end position="47"/>
    </location>
</feature>
<dbReference type="InterPro" id="IPR012338">
    <property type="entry name" value="Beta-lactam/transpept-like"/>
</dbReference>
<keyword evidence="6" id="KW-0812">Transmembrane</keyword>
<comment type="catalytic activity">
    <reaction evidence="5">
        <text>a beta-lactam + H2O = a substituted beta-amino acid</text>
        <dbReference type="Rhea" id="RHEA:20401"/>
        <dbReference type="ChEBI" id="CHEBI:15377"/>
        <dbReference type="ChEBI" id="CHEBI:35627"/>
        <dbReference type="ChEBI" id="CHEBI:140347"/>
        <dbReference type="EC" id="3.5.2.6"/>
    </reaction>
</comment>
<dbReference type="EC" id="3.5.2.6" evidence="2 5"/>
<evidence type="ECO:0000256" key="3">
    <source>
        <dbReference type="ARBA" id="ARBA00022801"/>
    </source>
</evidence>
<dbReference type="RefSeq" id="WP_376810953.1">
    <property type="nucleotide sequence ID" value="NZ_JAHTBN010000007.1"/>
</dbReference>
<organism evidence="8 9">
    <name type="scientific">Candidimonas humi</name>
    <dbReference type="NCBI Taxonomy" id="683355"/>
    <lineage>
        <taxon>Bacteria</taxon>
        <taxon>Pseudomonadati</taxon>
        <taxon>Pseudomonadota</taxon>
        <taxon>Betaproteobacteria</taxon>
        <taxon>Burkholderiales</taxon>
        <taxon>Alcaligenaceae</taxon>
        <taxon>Candidimonas</taxon>
    </lineage>
</organism>
<keyword evidence="9" id="KW-1185">Reference proteome</keyword>
<evidence type="ECO:0000256" key="6">
    <source>
        <dbReference type="SAM" id="Phobius"/>
    </source>
</evidence>
<dbReference type="EMBL" id="JBHSBV010000004">
    <property type="protein sequence ID" value="MFC4201604.1"/>
    <property type="molecule type" value="Genomic_DNA"/>
</dbReference>
<evidence type="ECO:0000256" key="5">
    <source>
        <dbReference type="RuleBase" id="RU361140"/>
    </source>
</evidence>
<feature type="domain" description="Beta-lactamase-related" evidence="7">
    <location>
        <begin position="60"/>
        <end position="113"/>
    </location>
</feature>
<evidence type="ECO:0000256" key="4">
    <source>
        <dbReference type="ARBA" id="ARBA00023251"/>
    </source>
</evidence>
<dbReference type="PROSITE" id="PS00336">
    <property type="entry name" value="BETA_LACTAMASE_C"/>
    <property type="match status" value="1"/>
</dbReference>
<proteinExistence type="inferred from homology"/>
<dbReference type="Proteomes" id="UP001595848">
    <property type="component" value="Unassembled WGS sequence"/>
</dbReference>
<dbReference type="GO" id="GO:0016787">
    <property type="term" value="F:hydrolase activity"/>
    <property type="evidence" value="ECO:0007669"/>
    <property type="project" value="UniProtKB-KW"/>
</dbReference>
<protein>
    <recommendedName>
        <fullName evidence="2 5">Beta-lactamase</fullName>
        <ecNumber evidence="2 5">3.5.2.6</ecNumber>
    </recommendedName>
</protein>
<keyword evidence="4 5" id="KW-0046">Antibiotic resistance</keyword>
<dbReference type="Gene3D" id="3.40.710.10">
    <property type="entry name" value="DD-peptidase/beta-lactamase superfamily"/>
    <property type="match status" value="1"/>
</dbReference>
<keyword evidence="3 5" id="KW-0378">Hydrolase</keyword>
<comment type="caution">
    <text evidence="8">The sequence shown here is derived from an EMBL/GenBank/DDBJ whole genome shotgun (WGS) entry which is preliminary data.</text>
</comment>
<evidence type="ECO:0000259" key="7">
    <source>
        <dbReference type="Pfam" id="PF00144"/>
    </source>
</evidence>
<comment type="similarity">
    <text evidence="1 5">Belongs to the class-C beta-lactamase family.</text>
</comment>
<evidence type="ECO:0000256" key="1">
    <source>
        <dbReference type="ARBA" id="ARBA00007840"/>
    </source>
</evidence>
<dbReference type="SUPFAM" id="SSF56601">
    <property type="entry name" value="beta-lactamase/transpeptidase-like"/>
    <property type="match status" value="1"/>
</dbReference>
<dbReference type="InterPro" id="IPR001466">
    <property type="entry name" value="Beta-lactam-related"/>
</dbReference>
<gene>
    <name evidence="8" type="ORF">ACFOY1_11625</name>
</gene>
<keyword evidence="6" id="KW-0472">Membrane</keyword>
<evidence type="ECO:0000313" key="9">
    <source>
        <dbReference type="Proteomes" id="UP001595848"/>
    </source>
</evidence>
<sequence length="114" mass="12305">MPTACLVGTRAHARLLFITYRLQLTCYRLLIGIALIALTSTVSPVFANDGTFQSQSHATYAQSIEEYKIPGLVVGVTLNGHHSFYATGLASRANNSPNTPDTLFELGSISKAFN</sequence>